<evidence type="ECO:0000313" key="8">
    <source>
        <dbReference type="Ensembl" id="ENSCMIP00000011259.1"/>
    </source>
</evidence>
<evidence type="ECO:0000259" key="7">
    <source>
        <dbReference type="PROSITE" id="PS50950"/>
    </source>
</evidence>
<dbReference type="Pfam" id="PF14291">
    <property type="entry name" value="DUF4371"/>
    <property type="match status" value="1"/>
</dbReference>
<reference evidence="9" key="3">
    <citation type="journal article" date="2014" name="Nature">
        <title>Elephant shark genome provides unique insights into gnathostome evolution.</title>
        <authorList>
            <consortium name="International Elephant Shark Genome Sequencing Consortium"/>
            <person name="Venkatesh B."/>
            <person name="Lee A.P."/>
            <person name="Ravi V."/>
            <person name="Maurya A.K."/>
            <person name="Lian M.M."/>
            <person name="Swann J.B."/>
            <person name="Ohta Y."/>
            <person name="Flajnik M.F."/>
            <person name="Sutoh Y."/>
            <person name="Kasahara M."/>
            <person name="Hoon S."/>
            <person name="Gangu V."/>
            <person name="Roy S.W."/>
            <person name="Irimia M."/>
            <person name="Korzh V."/>
            <person name="Kondrychyn I."/>
            <person name="Lim Z.W."/>
            <person name="Tay B.H."/>
            <person name="Tohari S."/>
            <person name="Kong K.W."/>
            <person name="Ho S."/>
            <person name="Lorente-Galdos B."/>
            <person name="Quilez J."/>
            <person name="Marques-Bonet T."/>
            <person name="Raney B.J."/>
            <person name="Ingham P.W."/>
            <person name="Tay A."/>
            <person name="Hillier L.W."/>
            <person name="Minx P."/>
            <person name="Boehm T."/>
            <person name="Wilson R.K."/>
            <person name="Brenner S."/>
            <person name="Warren W.C."/>
        </authorList>
    </citation>
    <scope>NUCLEOTIDE SEQUENCE [LARGE SCALE GENOMIC DNA]</scope>
</reference>
<reference evidence="9" key="2">
    <citation type="journal article" date="2007" name="PLoS Biol.">
        <title>Survey sequencing and comparative analysis of the elephant shark (Callorhinchus milii) genome.</title>
        <authorList>
            <person name="Venkatesh B."/>
            <person name="Kirkness E.F."/>
            <person name="Loh Y.H."/>
            <person name="Halpern A.L."/>
            <person name="Lee A.P."/>
            <person name="Johnson J."/>
            <person name="Dandona N."/>
            <person name="Viswanathan L.D."/>
            <person name="Tay A."/>
            <person name="Venter J.C."/>
            <person name="Strausberg R.L."/>
            <person name="Brenner S."/>
        </authorList>
    </citation>
    <scope>NUCLEOTIDE SEQUENCE [LARGE SCALE GENOMIC DNA]</scope>
</reference>
<reference evidence="8" key="4">
    <citation type="submission" date="2025-08" db="UniProtKB">
        <authorList>
            <consortium name="Ensembl"/>
        </authorList>
    </citation>
    <scope>IDENTIFICATION</scope>
</reference>
<keyword evidence="1" id="KW-0479">Metal-binding</keyword>
<name>A0A4W3HPN3_CALMI</name>
<keyword evidence="6" id="KW-0812">Transmembrane</keyword>
<dbReference type="PROSITE" id="PS50950">
    <property type="entry name" value="ZF_THAP"/>
    <property type="match status" value="1"/>
</dbReference>
<feature type="domain" description="THAP-type" evidence="7">
    <location>
        <begin position="29"/>
        <end position="114"/>
    </location>
</feature>
<organism evidence="8 9">
    <name type="scientific">Callorhinchus milii</name>
    <name type="common">Ghost shark</name>
    <dbReference type="NCBI Taxonomy" id="7868"/>
    <lineage>
        <taxon>Eukaryota</taxon>
        <taxon>Metazoa</taxon>
        <taxon>Chordata</taxon>
        <taxon>Craniata</taxon>
        <taxon>Vertebrata</taxon>
        <taxon>Chondrichthyes</taxon>
        <taxon>Holocephali</taxon>
        <taxon>Chimaeriformes</taxon>
        <taxon>Callorhinchidae</taxon>
        <taxon>Callorhinchus</taxon>
    </lineage>
</organism>
<keyword evidence="6" id="KW-1133">Transmembrane helix</keyword>
<dbReference type="InterPro" id="IPR006612">
    <property type="entry name" value="THAP_Znf"/>
</dbReference>
<accession>A0A4W3HPN3</accession>
<reference evidence="8" key="5">
    <citation type="submission" date="2025-09" db="UniProtKB">
        <authorList>
            <consortium name="Ensembl"/>
        </authorList>
    </citation>
    <scope>IDENTIFICATION</scope>
</reference>
<dbReference type="SMART" id="SM00980">
    <property type="entry name" value="THAP"/>
    <property type="match status" value="1"/>
</dbReference>
<evidence type="ECO:0000256" key="3">
    <source>
        <dbReference type="ARBA" id="ARBA00022833"/>
    </source>
</evidence>
<dbReference type="SMART" id="SM00692">
    <property type="entry name" value="DM3"/>
    <property type="match status" value="1"/>
</dbReference>
<evidence type="ECO:0000256" key="6">
    <source>
        <dbReference type="SAM" id="Phobius"/>
    </source>
</evidence>
<keyword evidence="6" id="KW-0472">Membrane</keyword>
<dbReference type="OMA" id="YCSKAQQ"/>
<dbReference type="InParanoid" id="A0A4W3HPN3"/>
<keyword evidence="9" id="KW-1185">Reference proteome</keyword>
<dbReference type="PANTHER" id="PTHR46289:SF16">
    <property type="entry name" value="52 KDA REPRESSOR OF THE INHIBITOR OF THE PROTEIN KINASE"/>
    <property type="match status" value="1"/>
</dbReference>
<dbReference type="GeneTree" id="ENSGT00530000063516"/>
<evidence type="ECO:0000313" key="9">
    <source>
        <dbReference type="Proteomes" id="UP000314986"/>
    </source>
</evidence>
<dbReference type="GO" id="GO:0003677">
    <property type="term" value="F:DNA binding"/>
    <property type="evidence" value="ECO:0007669"/>
    <property type="project" value="UniProtKB-UniRule"/>
</dbReference>
<dbReference type="InterPro" id="IPR025398">
    <property type="entry name" value="DUF4371"/>
</dbReference>
<dbReference type="AlphaFoldDB" id="A0A4W3HPN3"/>
<reference evidence="9" key="1">
    <citation type="journal article" date="2006" name="Science">
        <title>Ancient noncoding elements conserved in the human genome.</title>
        <authorList>
            <person name="Venkatesh B."/>
            <person name="Kirkness E.F."/>
            <person name="Loh Y.H."/>
            <person name="Halpern A.L."/>
            <person name="Lee A.P."/>
            <person name="Johnson J."/>
            <person name="Dandona N."/>
            <person name="Viswanathan L.D."/>
            <person name="Tay A."/>
            <person name="Venter J.C."/>
            <person name="Strausberg R.L."/>
            <person name="Brenner S."/>
        </authorList>
    </citation>
    <scope>NUCLEOTIDE SEQUENCE [LARGE SCALE GENOMIC DNA]</scope>
</reference>
<keyword evidence="3" id="KW-0862">Zinc</keyword>
<evidence type="ECO:0000256" key="1">
    <source>
        <dbReference type="ARBA" id="ARBA00022723"/>
    </source>
</evidence>
<keyword evidence="4 5" id="KW-0238">DNA-binding</keyword>
<protein>
    <submittedName>
        <fullName evidence="8">52 kDa repressor of the inhibitor of the protein kinase-like</fullName>
    </submittedName>
</protein>
<evidence type="ECO:0000256" key="4">
    <source>
        <dbReference type="ARBA" id="ARBA00023125"/>
    </source>
</evidence>
<dbReference type="SUPFAM" id="SSF57716">
    <property type="entry name" value="Glucocorticoid receptor-like (DNA-binding domain)"/>
    <property type="match status" value="1"/>
</dbReference>
<dbReference type="PANTHER" id="PTHR46289">
    <property type="entry name" value="52 KDA REPRESSOR OF THE INHIBITOR OF THE PROTEIN KINASE-LIKE PROTEIN-RELATED"/>
    <property type="match status" value="1"/>
</dbReference>
<dbReference type="Ensembl" id="ENSCMIT00000011539.1">
    <property type="protein sequence ID" value="ENSCMIP00000011259.1"/>
    <property type="gene ID" value="ENSCMIG00000005856.1"/>
</dbReference>
<dbReference type="GO" id="GO:0008270">
    <property type="term" value="F:zinc ion binding"/>
    <property type="evidence" value="ECO:0007669"/>
    <property type="project" value="UniProtKB-KW"/>
</dbReference>
<dbReference type="Pfam" id="PF05485">
    <property type="entry name" value="THAP"/>
    <property type="match status" value="1"/>
</dbReference>
<proteinExistence type="predicted"/>
<dbReference type="InterPro" id="IPR052958">
    <property type="entry name" value="IFN-induced_PKR_regulator"/>
</dbReference>
<feature type="transmembrane region" description="Helical" evidence="6">
    <location>
        <begin position="12"/>
        <end position="31"/>
    </location>
</feature>
<dbReference type="Proteomes" id="UP000314986">
    <property type="component" value="Unassembled WGS sequence"/>
</dbReference>
<sequence length="788" mass="90537">MVLGEQDGPWSSYICAIYIYLLSIYTIYFISMCVAPMTTRKRCHTFVYYKFIFVFERRCRKWVENCRRADLEDKSSEQLHKQYRLCARHFETSLICTNSPYRTILKDDAVPTLFDLTSHLKKPESKHKKQKRIRELSEEDLQKVKAPRNDADVLRGLQCIQDANQANGDKGGHESPAEKWEELLPQDTSLNLTPEEKGNKEFLKVLFETVLLLGRQNVPLGGCSSEDTASPCCAPNNIRALLEFRMNAGDEILRKRFETMAEYTEYCPKNLQRDLLAICEMCIRKEVLREMRENFFSIVTDEVVDISGLDHVSLHVRFVDNMDCLREEFLGFVQCELEGEALADRLQETLTEKWGLNMDNCRGQAYNGSGSMFYKKHALASKILQQYPKALCTSCSSYPLNIWIAKSTPIFSVTMVLSLMDSVQAFFSLSSQLQTALEASIDGAFQATAERAKELKSVCQGSWTERHDTFEFLTDLYDVLVTCLDGVSYNICGKWSAYMVTQASMLSSTMRDFEMVMCLVVMKNVLAYTRAFGKNLQAVLHSLNEMRENLDVYHEFWLEEATHLAHKMAIEMKVPRRCLGQATEGSSEESPDHYYREALTTPCLDYVIAEVKGMFCEEQLKALKCLSLVPSVMAQLKYNTTVEITANLYKDDLPNPDTLSAELHCWRIKWKHRSRDVELPNTVFDTLRHPDIKFFPNVYTLLKIVCNLPIIKVGSERSEVGRRRLKAYLKATPVEERASSLALMHINYDAKHDFDMMVDTFAKLYPEKMQLPNVLDFLEACDQDSGEM</sequence>
<keyword evidence="2 5" id="KW-0863">Zinc-finger</keyword>
<evidence type="ECO:0000256" key="5">
    <source>
        <dbReference type="PROSITE-ProRule" id="PRU00309"/>
    </source>
</evidence>
<evidence type="ECO:0000256" key="2">
    <source>
        <dbReference type="ARBA" id="ARBA00022771"/>
    </source>
</evidence>
<dbReference type="STRING" id="7868.ENSCMIP00000011259"/>